<dbReference type="HOGENOM" id="CLU_3372792_0_0_10"/>
<organism evidence="1 2">
    <name type="scientific">Cellulophaga algicola (strain DSM 14237 / IC166 / ACAM 630)</name>
    <dbReference type="NCBI Taxonomy" id="688270"/>
    <lineage>
        <taxon>Bacteria</taxon>
        <taxon>Pseudomonadati</taxon>
        <taxon>Bacteroidota</taxon>
        <taxon>Flavobacteriia</taxon>
        <taxon>Flavobacteriales</taxon>
        <taxon>Flavobacteriaceae</taxon>
        <taxon>Cellulophaga</taxon>
    </lineage>
</organism>
<dbReference type="KEGG" id="cao:Celal_2663"/>
<gene>
    <name evidence="1" type="ordered locus">Celal_2663</name>
</gene>
<evidence type="ECO:0000313" key="1">
    <source>
        <dbReference type="EMBL" id="ADV49948.1"/>
    </source>
</evidence>
<sequence>MLIINILAYLLKNNLLITTKKLGYIILKFSFAKN</sequence>
<reference evidence="1 2" key="1">
    <citation type="journal article" date="2010" name="Stand. Genomic Sci.">
        <title>Complete genome sequence of Cellulophaga algicola type strain (IC166).</title>
        <authorList>
            <person name="Abt B."/>
            <person name="Lu M."/>
            <person name="Misra M."/>
            <person name="Han C."/>
            <person name="Nolan M."/>
            <person name="Lucas S."/>
            <person name="Hammon N."/>
            <person name="Deshpande S."/>
            <person name="Cheng J.F."/>
            <person name="Tapia R."/>
            <person name="Goodwin L."/>
            <person name="Pitluck S."/>
            <person name="Liolios K."/>
            <person name="Pagani I."/>
            <person name="Ivanova N."/>
            <person name="Mavromatis K."/>
            <person name="Ovchinikova G."/>
            <person name="Pati A."/>
            <person name="Chen A."/>
            <person name="Palaniappan K."/>
            <person name="Land M."/>
            <person name="Hauser L."/>
            <person name="Chang Y.J."/>
            <person name="Jeffries C.D."/>
            <person name="Detter J.C."/>
            <person name="Brambilla E."/>
            <person name="Rohde M."/>
            <person name="Tindall B.J."/>
            <person name="Goker M."/>
            <person name="Woyke T."/>
            <person name="Bristow J."/>
            <person name="Eisen J.A."/>
            <person name="Markowitz V."/>
            <person name="Hugenholtz P."/>
            <person name="Kyrpides N.C."/>
            <person name="Klenk H.P."/>
            <person name="Lapidus A."/>
        </authorList>
    </citation>
    <scope>NUCLEOTIDE SEQUENCE [LARGE SCALE GENOMIC DNA]</scope>
    <source>
        <strain evidence="2">DSM 14237 / IC166 / ACAM 630</strain>
    </source>
</reference>
<accession>E6XB84</accession>
<evidence type="ECO:0000313" key="2">
    <source>
        <dbReference type="Proteomes" id="UP000008634"/>
    </source>
</evidence>
<dbReference type="AlphaFoldDB" id="E6XB84"/>
<name>E6XB84_CELAD</name>
<keyword evidence="2" id="KW-1185">Reference proteome</keyword>
<proteinExistence type="predicted"/>
<protein>
    <submittedName>
        <fullName evidence="1">Uncharacterized protein</fullName>
    </submittedName>
</protein>
<dbReference type="EMBL" id="CP002453">
    <property type="protein sequence ID" value="ADV49948.1"/>
    <property type="molecule type" value="Genomic_DNA"/>
</dbReference>
<dbReference type="Proteomes" id="UP000008634">
    <property type="component" value="Chromosome"/>
</dbReference>